<dbReference type="EMBL" id="LHXR01000019">
    <property type="protein sequence ID" value="KXA97799.1"/>
    <property type="molecule type" value="Genomic_DNA"/>
</dbReference>
<feature type="transmembrane region" description="Helical" evidence="6">
    <location>
        <begin position="207"/>
        <end position="225"/>
    </location>
</feature>
<feature type="transmembrane region" description="Helical" evidence="6">
    <location>
        <begin position="281"/>
        <end position="300"/>
    </location>
</feature>
<feature type="transmembrane region" description="Helical" evidence="6">
    <location>
        <begin position="117"/>
        <end position="135"/>
    </location>
</feature>
<keyword evidence="5 6" id="KW-0472">Membrane</keyword>
<evidence type="ECO:0000256" key="2">
    <source>
        <dbReference type="ARBA" id="ARBA00022475"/>
    </source>
</evidence>
<dbReference type="InterPro" id="IPR043428">
    <property type="entry name" value="LivM-like"/>
</dbReference>
<evidence type="ECO:0000256" key="4">
    <source>
        <dbReference type="ARBA" id="ARBA00022989"/>
    </source>
</evidence>
<evidence type="ECO:0000256" key="5">
    <source>
        <dbReference type="ARBA" id="ARBA00023136"/>
    </source>
</evidence>
<protein>
    <recommendedName>
        <fullName evidence="9">Branched-chain amino acid ABC transporter permease</fullName>
    </recommendedName>
</protein>
<keyword evidence="8" id="KW-1185">Reference proteome</keyword>
<feature type="transmembrane region" description="Helical" evidence="6">
    <location>
        <begin position="64"/>
        <end position="82"/>
    </location>
</feature>
<gene>
    <name evidence="7" type="ORF">AKJ37_02255</name>
</gene>
<keyword evidence="2" id="KW-1003">Cell membrane</keyword>
<dbReference type="PANTHER" id="PTHR30482">
    <property type="entry name" value="HIGH-AFFINITY BRANCHED-CHAIN AMINO ACID TRANSPORT SYSTEM PERMEASE"/>
    <property type="match status" value="1"/>
</dbReference>
<dbReference type="AlphaFoldDB" id="A0A133UUH3"/>
<keyword evidence="4 6" id="KW-1133">Transmembrane helix</keyword>
<dbReference type="InterPro" id="IPR001851">
    <property type="entry name" value="ABC_transp_permease"/>
</dbReference>
<feature type="transmembrane region" description="Helical" evidence="6">
    <location>
        <begin position="88"/>
        <end position="110"/>
    </location>
</feature>
<dbReference type="GO" id="GO:0015658">
    <property type="term" value="F:branched-chain amino acid transmembrane transporter activity"/>
    <property type="evidence" value="ECO:0007669"/>
    <property type="project" value="InterPro"/>
</dbReference>
<sequence length="308" mass="33353">MKDNNTIKNYKNVVIAIFSLPILALILIPLFKGSYLLSIFITIFTYIILGESFDILAGYVGYTNLGHVLFFGISGYTFAILFKGGYSVYISWTVAAILPVIIAAAISVPFFRLKGDYFSIGTLVLAQLGLLIANNLSITGGSEGLYLPAGEVTSYVYYAGLLIVLITISIHYKIGKSRWGLGLRAIREDITSARSLGINVPMERRKALILSSIPPSLIGGLYVAYNNYIDPSTVLGIPILLLPVSASLFGGRGHFIGPLIGVSVLLTLQELLFTFGIPIRLLLYGTALLIVGTFMPEGLYGQIKKIIG</sequence>
<evidence type="ECO:0008006" key="9">
    <source>
        <dbReference type="Google" id="ProtNLM"/>
    </source>
</evidence>
<comment type="subcellular location">
    <subcellularLocation>
        <location evidence="1">Cell membrane</location>
        <topology evidence="1">Multi-pass membrane protein</topology>
    </subcellularLocation>
</comment>
<dbReference type="GO" id="GO:0005886">
    <property type="term" value="C:plasma membrane"/>
    <property type="evidence" value="ECO:0007669"/>
    <property type="project" value="UniProtKB-SubCell"/>
</dbReference>
<reference evidence="7 8" key="1">
    <citation type="journal article" date="2016" name="Sci. Rep.">
        <title>Metabolic traits of an uncultured archaeal lineage -MSBL1- from brine pools of the Red Sea.</title>
        <authorList>
            <person name="Mwirichia R."/>
            <person name="Alam I."/>
            <person name="Rashid M."/>
            <person name="Vinu M."/>
            <person name="Ba-Alawi W."/>
            <person name="Anthony Kamau A."/>
            <person name="Kamanda Ngugi D."/>
            <person name="Goker M."/>
            <person name="Klenk H.P."/>
            <person name="Bajic V."/>
            <person name="Stingl U."/>
        </authorList>
    </citation>
    <scope>NUCLEOTIDE SEQUENCE [LARGE SCALE GENOMIC DNA]</scope>
    <source>
        <strain evidence="7">SCGC-AAA259I09</strain>
    </source>
</reference>
<dbReference type="CDD" id="cd06581">
    <property type="entry name" value="TM_PBP1_LivM_like"/>
    <property type="match status" value="1"/>
</dbReference>
<feature type="transmembrane region" description="Helical" evidence="6">
    <location>
        <begin position="155"/>
        <end position="174"/>
    </location>
</feature>
<evidence type="ECO:0000256" key="3">
    <source>
        <dbReference type="ARBA" id="ARBA00022692"/>
    </source>
</evidence>
<dbReference type="PANTHER" id="PTHR30482:SF10">
    <property type="entry name" value="HIGH-AFFINITY BRANCHED-CHAIN AMINO ACID TRANSPORT PROTEIN BRAE"/>
    <property type="match status" value="1"/>
</dbReference>
<evidence type="ECO:0000313" key="7">
    <source>
        <dbReference type="EMBL" id="KXA97799.1"/>
    </source>
</evidence>
<keyword evidence="3 6" id="KW-0812">Transmembrane</keyword>
<dbReference type="Pfam" id="PF02653">
    <property type="entry name" value="BPD_transp_2"/>
    <property type="match status" value="1"/>
</dbReference>
<proteinExistence type="predicted"/>
<feature type="transmembrane region" description="Helical" evidence="6">
    <location>
        <begin position="12"/>
        <end position="31"/>
    </location>
</feature>
<dbReference type="Proteomes" id="UP000070463">
    <property type="component" value="Unassembled WGS sequence"/>
</dbReference>
<name>A0A133UUH3_9EURY</name>
<comment type="caution">
    <text evidence="7">The sequence shown here is derived from an EMBL/GenBank/DDBJ whole genome shotgun (WGS) entry which is preliminary data.</text>
</comment>
<evidence type="ECO:0000313" key="8">
    <source>
        <dbReference type="Proteomes" id="UP000070463"/>
    </source>
</evidence>
<accession>A0A133UUH3</accession>
<organism evidence="7 8">
    <name type="scientific">candidate division MSBL1 archaeon SCGC-AAA259I09</name>
    <dbReference type="NCBI Taxonomy" id="1698267"/>
    <lineage>
        <taxon>Archaea</taxon>
        <taxon>Methanobacteriati</taxon>
        <taxon>Methanobacteriota</taxon>
        <taxon>candidate division MSBL1</taxon>
    </lineage>
</organism>
<evidence type="ECO:0000256" key="1">
    <source>
        <dbReference type="ARBA" id="ARBA00004651"/>
    </source>
</evidence>
<feature type="transmembrane region" description="Helical" evidence="6">
    <location>
        <begin position="37"/>
        <end position="57"/>
    </location>
</feature>
<evidence type="ECO:0000256" key="6">
    <source>
        <dbReference type="SAM" id="Phobius"/>
    </source>
</evidence>